<dbReference type="PANTHER" id="PTHR43248:SF25">
    <property type="entry name" value="AB HYDROLASE-1 DOMAIN-CONTAINING PROTEIN-RELATED"/>
    <property type="match status" value="1"/>
</dbReference>
<name>A0A9P6ID21_9PEZI</name>
<dbReference type="PANTHER" id="PTHR43248">
    <property type="entry name" value="2-SUCCINYL-6-HYDROXY-2,4-CYCLOHEXADIENE-1-CARBOXYLATE SYNTHASE"/>
    <property type="match status" value="1"/>
</dbReference>
<dbReference type="GO" id="GO:0016787">
    <property type="term" value="F:hydrolase activity"/>
    <property type="evidence" value="ECO:0007669"/>
    <property type="project" value="UniProtKB-KW"/>
</dbReference>
<proteinExistence type="inferred from homology"/>
<reference evidence="4" key="2">
    <citation type="submission" date="2020-11" db="EMBL/GenBank/DDBJ databases">
        <title>Whole genome sequencing of Colletotrichum sp.</title>
        <authorList>
            <person name="Li H."/>
        </authorList>
    </citation>
    <scope>NUCLEOTIDE SEQUENCE</scope>
    <source>
        <strain evidence="4">CkLH20</strain>
    </source>
</reference>
<comment type="similarity">
    <text evidence="1">Belongs to the peptidase S33 family.</text>
</comment>
<evidence type="ECO:0000313" key="4">
    <source>
        <dbReference type="EMBL" id="KAF9878316.1"/>
    </source>
</evidence>
<dbReference type="AlphaFoldDB" id="A0A9P6ID21"/>
<organism evidence="4 5">
    <name type="scientific">Colletotrichum karsti</name>
    <dbReference type="NCBI Taxonomy" id="1095194"/>
    <lineage>
        <taxon>Eukaryota</taxon>
        <taxon>Fungi</taxon>
        <taxon>Dikarya</taxon>
        <taxon>Ascomycota</taxon>
        <taxon>Pezizomycotina</taxon>
        <taxon>Sordariomycetes</taxon>
        <taxon>Hypocreomycetidae</taxon>
        <taxon>Glomerellales</taxon>
        <taxon>Glomerellaceae</taxon>
        <taxon>Colletotrichum</taxon>
        <taxon>Colletotrichum boninense species complex</taxon>
    </lineage>
</organism>
<dbReference type="Pfam" id="PF08386">
    <property type="entry name" value="Abhydrolase_4"/>
    <property type="match status" value="1"/>
</dbReference>
<dbReference type="OrthoDB" id="425534at2759"/>
<keyword evidence="5" id="KW-1185">Reference proteome</keyword>
<dbReference type="Proteomes" id="UP000781932">
    <property type="component" value="Unassembled WGS sequence"/>
</dbReference>
<protein>
    <submittedName>
        <fullName evidence="4">Nedd8-like protein</fullName>
    </submittedName>
</protein>
<dbReference type="InterPro" id="IPR051601">
    <property type="entry name" value="Serine_prot/Carboxylest_S33"/>
</dbReference>
<evidence type="ECO:0000256" key="2">
    <source>
        <dbReference type="ARBA" id="ARBA00022801"/>
    </source>
</evidence>
<gene>
    <name evidence="4" type="ORF">CkaCkLH20_04354</name>
</gene>
<sequence length="522" mass="57085">MLLHAASTGSGPRGQKGIAWGQCTEFNSSEPIQCANLTVPLDYTLPNSSETIELQLLRIPAVRQPSKGSILFNFGGPGVEGRDTMARDGAWYRNSTSEYHDLVTFDPRGTGNTLFFSCFEDNNERNSYISGYFGSWSFLSTHQYTNSSDTNPGRLWASAKLFVDKCYEKNKARGGVYGTAFVVRDMLQIVDALDEDGLLRYWGASYGTLLGQTAAAMFPERIDKMVLEANINGHEYYNTFDEEQSTDADKAFSAIFQWCIANPYTCALAERNMTAAQLEEAAYALIDELNSQPIPFGTILIDYNMVKSAISSALGNPNSWRSVTGQLNALMDQNYDSFIDILSSGYWFINPLIDPLTDSLIDSDSSSNSSSKSDALKAIACGDKIARVSSLDDFLPIMATQMGKSRILGDGPIMLEMMCAQWRLNAKERYSGDFGVKTRSPILFIGTTADAITPLVSARNMSAAFEGSVVLHVNDYGHGLVSTSTCANKVTADYLVNGTLPENETFCELDEPIVLEASGDGS</sequence>
<dbReference type="GeneID" id="62160147"/>
<reference evidence="4" key="1">
    <citation type="submission" date="2020-03" db="EMBL/GenBank/DDBJ databases">
        <authorList>
            <person name="He L."/>
        </authorList>
    </citation>
    <scope>NUCLEOTIDE SEQUENCE</scope>
    <source>
        <strain evidence="4">CkLH20</strain>
    </source>
</reference>
<evidence type="ECO:0000259" key="3">
    <source>
        <dbReference type="Pfam" id="PF08386"/>
    </source>
</evidence>
<dbReference type="Gene3D" id="3.40.50.1820">
    <property type="entry name" value="alpha/beta hydrolase"/>
    <property type="match status" value="1"/>
</dbReference>
<evidence type="ECO:0000256" key="1">
    <source>
        <dbReference type="ARBA" id="ARBA00010088"/>
    </source>
</evidence>
<dbReference type="InterPro" id="IPR029058">
    <property type="entry name" value="AB_hydrolase_fold"/>
</dbReference>
<dbReference type="SUPFAM" id="SSF53474">
    <property type="entry name" value="alpha/beta-Hydrolases"/>
    <property type="match status" value="1"/>
</dbReference>
<dbReference type="InterPro" id="IPR013595">
    <property type="entry name" value="Pept_S33_TAP-like_C"/>
</dbReference>
<evidence type="ECO:0000313" key="5">
    <source>
        <dbReference type="Proteomes" id="UP000781932"/>
    </source>
</evidence>
<dbReference type="EMBL" id="JAATWM020000011">
    <property type="protein sequence ID" value="KAF9878316.1"/>
    <property type="molecule type" value="Genomic_DNA"/>
</dbReference>
<keyword evidence="2" id="KW-0378">Hydrolase</keyword>
<feature type="domain" description="Peptidase S33 tripeptidyl aminopeptidase-like C-terminal" evidence="3">
    <location>
        <begin position="416"/>
        <end position="507"/>
    </location>
</feature>
<accession>A0A9P6ID21</accession>
<dbReference type="RefSeq" id="XP_038747777.1">
    <property type="nucleotide sequence ID" value="XM_038887073.1"/>
</dbReference>
<comment type="caution">
    <text evidence="4">The sequence shown here is derived from an EMBL/GenBank/DDBJ whole genome shotgun (WGS) entry which is preliminary data.</text>
</comment>